<dbReference type="Proteomes" id="UP000711047">
    <property type="component" value="Unassembled WGS sequence"/>
</dbReference>
<evidence type="ECO:0000313" key="3">
    <source>
        <dbReference type="Proteomes" id="UP000711047"/>
    </source>
</evidence>
<dbReference type="EMBL" id="JABMKX010000008">
    <property type="protein sequence ID" value="NQX46962.1"/>
    <property type="molecule type" value="Genomic_DNA"/>
</dbReference>
<sequence>MEQTHNAEVILKQIPNRLLNTAFVYLAGSTIEGFGNVGSDIDVFVVSEHLPEASELGSKETNQAVIKEKNTIIYNTVLEELRHDFTFISREDFGQLITKLNDFNHQLDRRPDEFDKEDLDFLHRLRFSKMIKVSAEHVAIIQNINFNNLNFYLALNQSAFYSHVIEDLEGAYQSRDFGTCFFALRKLLEISATMFLALQGETNPNPKWLYRKLQRYCANQQDMSLLEKYMRLQGYSYDEQTIGYQLKETIQFCQYLNDLSQDLLKSK</sequence>
<dbReference type="InterPro" id="IPR002934">
    <property type="entry name" value="Polymerase_NTP_transf_dom"/>
</dbReference>
<evidence type="ECO:0000313" key="2">
    <source>
        <dbReference type="EMBL" id="NQX46962.1"/>
    </source>
</evidence>
<dbReference type="RefSeq" id="WP_173135623.1">
    <property type="nucleotide sequence ID" value="NZ_JABMKX010000008.1"/>
</dbReference>
<dbReference type="SUPFAM" id="SSF81301">
    <property type="entry name" value="Nucleotidyltransferase"/>
    <property type="match status" value="1"/>
</dbReference>
<reference evidence="2 3" key="1">
    <citation type="submission" date="2020-05" db="EMBL/GenBank/DDBJ databases">
        <title>Paenibacillus glebae, sp. nov., Paenibacillus humi sp. nov., Paenibacillus pedi sp. nov., Paenibacillus terrestris sp. nov. and Paenibacillus terricola sp. nov., isolated from a forest top soil sample.</title>
        <authorList>
            <person name="Qi S."/>
            <person name="Carlier A."/>
            <person name="Cnockaert M."/>
            <person name="Vandamme P."/>
        </authorList>
    </citation>
    <scope>NUCLEOTIDE SEQUENCE [LARGE SCALE GENOMIC DNA]</scope>
    <source>
        <strain evidence="2 3">LMG 29502</strain>
    </source>
</reference>
<feature type="domain" description="Polymerase nucleotidyl transferase" evidence="1">
    <location>
        <begin position="18"/>
        <end position="64"/>
    </location>
</feature>
<gene>
    <name evidence="2" type="ORF">HQN87_16615</name>
</gene>
<proteinExistence type="predicted"/>
<dbReference type="Pfam" id="PF01909">
    <property type="entry name" value="NTP_transf_2"/>
    <property type="match status" value="1"/>
</dbReference>
<protein>
    <submittedName>
        <fullName evidence="2">Nucleotidyltransferase domain-containing protein</fullName>
    </submittedName>
</protein>
<comment type="caution">
    <text evidence="2">The sequence shown here is derived from an EMBL/GenBank/DDBJ whole genome shotgun (WGS) entry which is preliminary data.</text>
</comment>
<evidence type="ECO:0000259" key="1">
    <source>
        <dbReference type="Pfam" id="PF01909"/>
    </source>
</evidence>
<dbReference type="InterPro" id="IPR043519">
    <property type="entry name" value="NT_sf"/>
</dbReference>
<keyword evidence="3" id="KW-1185">Reference proteome</keyword>
<name>A0ABX2DQN8_9BACL</name>
<organism evidence="2 3">
    <name type="scientific">Paenibacillus tritici</name>
    <dbReference type="NCBI Taxonomy" id="1873425"/>
    <lineage>
        <taxon>Bacteria</taxon>
        <taxon>Bacillati</taxon>
        <taxon>Bacillota</taxon>
        <taxon>Bacilli</taxon>
        <taxon>Bacillales</taxon>
        <taxon>Paenibacillaceae</taxon>
        <taxon>Paenibacillus</taxon>
    </lineage>
</organism>
<accession>A0ABX2DQN8</accession>